<evidence type="ECO:0000259" key="4">
    <source>
        <dbReference type="Pfam" id="PF14432"/>
    </source>
</evidence>
<feature type="repeat" description="PPR" evidence="3">
    <location>
        <begin position="395"/>
        <end position="429"/>
    </location>
</feature>
<comment type="caution">
    <text evidence="5">The sequence shown here is derived from an EMBL/GenBank/DDBJ whole genome shotgun (WGS) entry which is preliminary data.</text>
</comment>
<dbReference type="GO" id="GO:0003723">
    <property type="term" value="F:RNA binding"/>
    <property type="evidence" value="ECO:0007669"/>
    <property type="project" value="InterPro"/>
</dbReference>
<dbReference type="Gene3D" id="1.25.40.10">
    <property type="entry name" value="Tetratricopeptide repeat domain"/>
    <property type="match status" value="4"/>
</dbReference>
<feature type="repeat" description="PPR" evidence="3">
    <location>
        <begin position="90"/>
        <end position="124"/>
    </location>
</feature>
<dbReference type="NCBIfam" id="TIGR00756">
    <property type="entry name" value="PPR"/>
    <property type="match status" value="5"/>
</dbReference>
<dbReference type="EMBL" id="SDAM02000072">
    <property type="protein sequence ID" value="KAH6832326.1"/>
    <property type="molecule type" value="Genomic_DNA"/>
</dbReference>
<feature type="domain" description="DYW" evidence="4">
    <location>
        <begin position="610"/>
        <end position="703"/>
    </location>
</feature>
<organism evidence="5 6">
    <name type="scientific">Perilla frutescens var. hirtella</name>
    <name type="common">Perilla citriodora</name>
    <name type="synonym">Perilla setoyensis</name>
    <dbReference type="NCBI Taxonomy" id="608512"/>
    <lineage>
        <taxon>Eukaryota</taxon>
        <taxon>Viridiplantae</taxon>
        <taxon>Streptophyta</taxon>
        <taxon>Embryophyta</taxon>
        <taxon>Tracheophyta</taxon>
        <taxon>Spermatophyta</taxon>
        <taxon>Magnoliopsida</taxon>
        <taxon>eudicotyledons</taxon>
        <taxon>Gunneridae</taxon>
        <taxon>Pentapetalae</taxon>
        <taxon>asterids</taxon>
        <taxon>lamiids</taxon>
        <taxon>Lamiales</taxon>
        <taxon>Lamiaceae</taxon>
        <taxon>Nepetoideae</taxon>
        <taxon>Elsholtzieae</taxon>
        <taxon>Perilla</taxon>
    </lineage>
</organism>
<dbReference type="InterPro" id="IPR011990">
    <property type="entry name" value="TPR-like_helical_dom_sf"/>
</dbReference>
<evidence type="ECO:0000313" key="5">
    <source>
        <dbReference type="EMBL" id="KAH6832326.1"/>
    </source>
</evidence>
<dbReference type="GO" id="GO:0009451">
    <property type="term" value="P:RNA modification"/>
    <property type="evidence" value="ECO:0007669"/>
    <property type="project" value="InterPro"/>
</dbReference>
<feature type="repeat" description="PPR" evidence="3">
    <location>
        <begin position="294"/>
        <end position="328"/>
    </location>
</feature>
<keyword evidence="6" id="KW-1185">Reference proteome</keyword>
<evidence type="ECO:0000256" key="2">
    <source>
        <dbReference type="ARBA" id="ARBA00022737"/>
    </source>
</evidence>
<dbReference type="FunFam" id="1.25.40.10:FF:000031">
    <property type="entry name" value="Pentatricopeptide repeat-containing protein mitochondrial"/>
    <property type="match status" value="1"/>
</dbReference>
<dbReference type="InterPro" id="IPR032867">
    <property type="entry name" value="DYW_dom"/>
</dbReference>
<accession>A0AAD4JF75</accession>
<protein>
    <recommendedName>
        <fullName evidence="4">DYW domain-containing protein</fullName>
    </recommendedName>
</protein>
<dbReference type="FunFam" id="1.25.40.10:FF:000366">
    <property type="entry name" value="Pentatricopeptide (PPR) repeat-containing protein"/>
    <property type="match status" value="1"/>
</dbReference>
<gene>
    <name evidence="5" type="ORF">C2S53_007424</name>
</gene>
<dbReference type="PROSITE" id="PS51375">
    <property type="entry name" value="PPR"/>
    <property type="match status" value="4"/>
</dbReference>
<dbReference type="Pfam" id="PF01535">
    <property type="entry name" value="PPR"/>
    <property type="match status" value="3"/>
</dbReference>
<dbReference type="SUPFAM" id="SSF48452">
    <property type="entry name" value="TPR-like"/>
    <property type="match status" value="1"/>
</dbReference>
<reference evidence="5 6" key="1">
    <citation type="journal article" date="2021" name="Nat. Commun.">
        <title>Incipient diploidization of the medicinal plant Perilla within 10,000 years.</title>
        <authorList>
            <person name="Zhang Y."/>
            <person name="Shen Q."/>
            <person name="Leng L."/>
            <person name="Zhang D."/>
            <person name="Chen S."/>
            <person name="Shi Y."/>
            <person name="Ning Z."/>
            <person name="Chen S."/>
        </authorList>
    </citation>
    <scope>NUCLEOTIDE SEQUENCE [LARGE SCALE GENOMIC DNA]</scope>
    <source>
        <strain evidence="6">cv. PC099</strain>
    </source>
</reference>
<evidence type="ECO:0000313" key="6">
    <source>
        <dbReference type="Proteomes" id="UP001190926"/>
    </source>
</evidence>
<dbReference type="GO" id="GO:0008270">
    <property type="term" value="F:zinc ion binding"/>
    <property type="evidence" value="ECO:0007669"/>
    <property type="project" value="InterPro"/>
</dbReference>
<dbReference type="AlphaFoldDB" id="A0AAD4JF75"/>
<dbReference type="Pfam" id="PF20431">
    <property type="entry name" value="E_motif"/>
    <property type="match status" value="1"/>
</dbReference>
<dbReference type="Pfam" id="PF13041">
    <property type="entry name" value="PPR_2"/>
    <property type="match status" value="3"/>
</dbReference>
<dbReference type="FunFam" id="1.25.40.10:FF:000344">
    <property type="entry name" value="Pentatricopeptide repeat-containing protein"/>
    <property type="match status" value="1"/>
</dbReference>
<dbReference type="PANTHER" id="PTHR47926:SF458">
    <property type="entry name" value="PENTATRICOPEPTIDE REPEAT-CONTAINING PROTEIN"/>
    <property type="match status" value="1"/>
</dbReference>
<proteinExistence type="inferred from homology"/>
<dbReference type="Proteomes" id="UP001190926">
    <property type="component" value="Unassembled WGS sequence"/>
</dbReference>
<evidence type="ECO:0000256" key="1">
    <source>
        <dbReference type="ARBA" id="ARBA00006643"/>
    </source>
</evidence>
<dbReference type="InterPro" id="IPR046848">
    <property type="entry name" value="E_motif"/>
</dbReference>
<sequence>MVAFTLSTFPSHFSTTKTVIPKFPENPKTLILEKCKTTKDLNQVHANLIKTRLLHHPAAAEPLLEAAALLLPDSTIDYAFSIFRDLEHPDSSAYNIMIRGFTEAQSPAKSILLFRQMIEHLVQPDEFTFPGILKACSKLRALREGEQIHAYIVKSMGNLQCTEFVENSLVYMYASCDRLESARKVFDGMSKRSPVAWSSMFSGYVRCGHWEEVVGLFRKMMKMGIGFNEVTLISVLKACGRLSDLELGEWIYEHVVANGLKQNDSLITSLVDMYAKCGHLETARRLFDNMSTRDVVAWSAMISGYSHSNQCREALALFHDMQNANVTPSEVTMVSVLSSCAVLGALETGKWVHSYIKKKNLKLTVNLSTSLIDFYAKCGCVDIALEVFLEMPSKNAWTWTALIQGLARNGRGETALRFYNLMLRENVKPNDVTFIGVLCACNHAGLVDEGRDYLVGMSRDLGIEPKIEHYGCVVDMLGRAGLIEESYELITNMPIKPNAVIWRTLLASCRLHKHPEIAEEALKQVVRLEPAHSGDYILLSSLYASVGRLEDATRLRNEMKKLGIKKSPGWSYIELDGSVHEFMAEDNGHPESPEIYKAVENMMEQIKKAGYEPDTMQARLEAEEDADKEASVSHHSEKLAIAFGLIRTSPGATIRISKNLRICNDCHNAAKVISEVFKREIVVRDRNRFHHFKNGSCSCHDFW</sequence>
<dbReference type="InterPro" id="IPR046960">
    <property type="entry name" value="PPR_At4g14850-like_plant"/>
</dbReference>
<comment type="similarity">
    <text evidence="1">Belongs to the PPR family. PCMP-H subfamily.</text>
</comment>
<name>A0AAD4JF75_PERFH</name>
<dbReference type="FunFam" id="1.25.40.10:FF:000470">
    <property type="entry name" value="Pentatricopeptide repeat-containing protein At5g66520"/>
    <property type="match status" value="1"/>
</dbReference>
<dbReference type="Pfam" id="PF14432">
    <property type="entry name" value="DYW_deaminase"/>
    <property type="match status" value="1"/>
</dbReference>
<evidence type="ECO:0000256" key="3">
    <source>
        <dbReference type="PROSITE-ProRule" id="PRU00708"/>
    </source>
</evidence>
<dbReference type="InterPro" id="IPR002885">
    <property type="entry name" value="PPR_rpt"/>
</dbReference>
<dbReference type="PANTHER" id="PTHR47926">
    <property type="entry name" value="PENTATRICOPEPTIDE REPEAT-CONTAINING PROTEIN"/>
    <property type="match status" value="1"/>
</dbReference>
<feature type="repeat" description="PPR" evidence="3">
    <location>
        <begin position="193"/>
        <end position="227"/>
    </location>
</feature>
<keyword evidence="2" id="KW-0677">Repeat</keyword>